<name>A0A168FLB0_9MICO</name>
<evidence type="ECO:0000256" key="1">
    <source>
        <dbReference type="ARBA" id="ARBA00023015"/>
    </source>
</evidence>
<dbReference type="InterPro" id="IPR000792">
    <property type="entry name" value="Tscrpt_reg_LuxR_C"/>
</dbReference>
<dbReference type="PROSITE" id="PS50043">
    <property type="entry name" value="HTH_LUXR_2"/>
    <property type="match status" value="1"/>
</dbReference>
<dbReference type="PANTHER" id="PTHR44688:SF16">
    <property type="entry name" value="DNA-BINDING TRANSCRIPTIONAL ACTIVATOR DEVR_DOSR"/>
    <property type="match status" value="1"/>
</dbReference>
<dbReference type="PRINTS" id="PR00038">
    <property type="entry name" value="HTHLUXR"/>
</dbReference>
<dbReference type="GO" id="GO:0006355">
    <property type="term" value="P:regulation of DNA-templated transcription"/>
    <property type="evidence" value="ECO:0007669"/>
    <property type="project" value="InterPro"/>
</dbReference>
<dbReference type="OrthoDB" id="3751684at2"/>
<dbReference type="PATRIC" id="fig|1300344.3.peg.2545"/>
<dbReference type="RefSeq" id="WP_068203251.1">
    <property type="nucleotide sequence ID" value="NZ_CP014209.1"/>
</dbReference>
<dbReference type="GO" id="GO:0016887">
    <property type="term" value="F:ATP hydrolysis activity"/>
    <property type="evidence" value="ECO:0007669"/>
    <property type="project" value="InterPro"/>
</dbReference>
<dbReference type="SUPFAM" id="SSF46894">
    <property type="entry name" value="C-terminal effector domain of the bipartite response regulators"/>
    <property type="match status" value="1"/>
</dbReference>
<organism evidence="5 6">
    <name type="scientific">Isoptericola dokdonensis DS-3</name>
    <dbReference type="NCBI Taxonomy" id="1300344"/>
    <lineage>
        <taxon>Bacteria</taxon>
        <taxon>Bacillati</taxon>
        <taxon>Actinomycetota</taxon>
        <taxon>Actinomycetes</taxon>
        <taxon>Micrococcales</taxon>
        <taxon>Promicromonosporaceae</taxon>
        <taxon>Isoptericola</taxon>
    </lineage>
</organism>
<dbReference type="Pfam" id="PF13401">
    <property type="entry name" value="AAA_22"/>
    <property type="match status" value="1"/>
</dbReference>
<accession>A0A168FLB0</accession>
<dbReference type="Gene3D" id="1.10.10.10">
    <property type="entry name" value="Winged helix-like DNA-binding domain superfamily/Winged helix DNA-binding domain"/>
    <property type="match status" value="1"/>
</dbReference>
<dbReference type="CDD" id="cd06170">
    <property type="entry name" value="LuxR_C_like"/>
    <property type="match status" value="1"/>
</dbReference>
<protein>
    <submittedName>
        <fullName evidence="5">Putative HTH-type transcriptional regulator</fullName>
    </submittedName>
</protein>
<sequence length="868" mass="90499">MALPRLHEHVVADVVDGVRAGTSTVVTGLPGAGRTAVLRRVGDLLGDDGYRLLTVRGARALQDRPLEALAVSTLGVERPARGPSLLATYVTALERQAEGGRLVLLVDDVDDLDADSVGALVAAWGRVPFPVVATSRPALPASDGRGLVASVTPVDLVELPPLSYEDSARLAESVVGGPLAAETAGRIHAKSGGMPGFVAGIARTARRGGRLVRVDGVWRAHGELWAPALAATVDRLTAGLDTETLHAAQVLALAGPVTTTVARRLVPWPVLEQLDGHGLLRTLRQADRDHVALYPPLVAEQLQHAGRSTLRLRVTQEISRALSGDVPEGLSGPVEARQVRAGLEVSTAEGRETSTLRNRLIAEHVLRQRAVRGAEWEHDRTAATAVPYLETLLVQGGKGSAEVVAGTREVGDPTAVALLRAMEAVRLAVEVGDVDAAHRALSAPLPAAIAREPGLDRLLAALDRRLSLVVEGVGTGAAEPDAPVVRPADDEPSSVGALGTEVGGVVQAERLVAEGHAADALALLDTVPRTGAWERPRQAAVGLAKVLAGRPAEALAEADRRLDESLDDLDLDGIWVHGYTRALALAALGRFTELRDHVGAVMSVGIIPLRQFHHAVGNLALGAYAALQQGAVDSALLLARQALDVTTVPGPWPMMSVTWIEPVVAARVAGDPQAEADAYWAEADMLAGRGFAAAAGVAGILALGTASDGGRAARVARCLPAGQGDGIDDMIALARVGTADAPGPALDLYRDALARGAVLVAGRALAHAVRIGRATGDGAVDRWVTDAGRVLPPELLATLTPAVDLEALTARELDVTRLVEAGLSNQQAARRLGISVSTVENHLNRVYRKLGADGRHELVVLLRDRRGG</sequence>
<dbReference type="Proteomes" id="UP000076794">
    <property type="component" value="Chromosome"/>
</dbReference>
<dbReference type="EMBL" id="CP014209">
    <property type="protein sequence ID" value="ANC32069.1"/>
    <property type="molecule type" value="Genomic_DNA"/>
</dbReference>
<keyword evidence="6" id="KW-1185">Reference proteome</keyword>
<dbReference type="SMART" id="SM00421">
    <property type="entry name" value="HTH_LUXR"/>
    <property type="match status" value="1"/>
</dbReference>
<dbReference type="GO" id="GO:0003677">
    <property type="term" value="F:DNA binding"/>
    <property type="evidence" value="ECO:0007669"/>
    <property type="project" value="UniProtKB-KW"/>
</dbReference>
<evidence type="ECO:0000259" key="4">
    <source>
        <dbReference type="PROSITE" id="PS50043"/>
    </source>
</evidence>
<evidence type="ECO:0000313" key="5">
    <source>
        <dbReference type="EMBL" id="ANC32069.1"/>
    </source>
</evidence>
<gene>
    <name evidence="5" type="ORF">I598_2535</name>
</gene>
<dbReference type="SUPFAM" id="SSF52540">
    <property type="entry name" value="P-loop containing nucleoside triphosphate hydrolases"/>
    <property type="match status" value="1"/>
</dbReference>
<dbReference type="AlphaFoldDB" id="A0A168FLB0"/>
<dbReference type="InterPro" id="IPR036388">
    <property type="entry name" value="WH-like_DNA-bd_sf"/>
</dbReference>
<reference evidence="5 6" key="1">
    <citation type="submission" date="2016-01" db="EMBL/GenBank/DDBJ databases">
        <title>Complete genome sequence of a soil Actinobacterium, Isoptericola dokdonensis DS-3.</title>
        <authorList>
            <person name="Kwon S.-K."/>
            <person name="Kim J.F."/>
        </authorList>
    </citation>
    <scope>NUCLEOTIDE SEQUENCE [LARGE SCALE GENOMIC DNA]</scope>
    <source>
        <strain evidence="5 6">DS-3</strain>
    </source>
</reference>
<evidence type="ECO:0000313" key="6">
    <source>
        <dbReference type="Proteomes" id="UP000076794"/>
    </source>
</evidence>
<evidence type="ECO:0000256" key="3">
    <source>
        <dbReference type="ARBA" id="ARBA00023163"/>
    </source>
</evidence>
<keyword evidence="3" id="KW-0804">Transcription</keyword>
<dbReference type="Pfam" id="PF00196">
    <property type="entry name" value="GerE"/>
    <property type="match status" value="1"/>
</dbReference>
<dbReference type="InterPro" id="IPR049945">
    <property type="entry name" value="AAA_22"/>
</dbReference>
<dbReference type="KEGG" id="ido:I598_2535"/>
<evidence type="ECO:0000256" key="2">
    <source>
        <dbReference type="ARBA" id="ARBA00023125"/>
    </source>
</evidence>
<keyword evidence="1" id="KW-0805">Transcription regulation</keyword>
<dbReference type="InterPro" id="IPR016032">
    <property type="entry name" value="Sig_transdc_resp-reg_C-effctor"/>
</dbReference>
<dbReference type="PANTHER" id="PTHR44688">
    <property type="entry name" value="DNA-BINDING TRANSCRIPTIONAL ACTIVATOR DEVR_DOSR"/>
    <property type="match status" value="1"/>
</dbReference>
<feature type="domain" description="HTH luxR-type" evidence="4">
    <location>
        <begin position="801"/>
        <end position="866"/>
    </location>
</feature>
<keyword evidence="2" id="KW-0238">DNA-binding</keyword>
<dbReference type="InterPro" id="IPR027417">
    <property type="entry name" value="P-loop_NTPase"/>
</dbReference>
<proteinExistence type="predicted"/>